<proteinExistence type="inferred from homology"/>
<dbReference type="SUPFAM" id="SSF116734">
    <property type="entry name" value="DNA methylase specificity domain"/>
    <property type="match status" value="2"/>
</dbReference>
<keyword evidence="3" id="KW-0238">DNA-binding</keyword>
<dbReference type="STRING" id="39060.SAMN05660706_111108"/>
<protein>
    <submittedName>
        <fullName evidence="6">Type I restriction enzyme, S subunit</fullName>
    </submittedName>
</protein>
<evidence type="ECO:0000256" key="4">
    <source>
        <dbReference type="SAM" id="Coils"/>
    </source>
</evidence>
<dbReference type="PANTHER" id="PTHR30408:SF12">
    <property type="entry name" value="TYPE I RESTRICTION ENZYME MJAVIII SPECIFICITY SUBUNIT"/>
    <property type="match status" value="1"/>
</dbReference>
<feature type="domain" description="Type I restriction modification DNA specificity" evidence="5">
    <location>
        <begin position="293"/>
        <end position="375"/>
    </location>
</feature>
<evidence type="ECO:0000256" key="2">
    <source>
        <dbReference type="ARBA" id="ARBA00022747"/>
    </source>
</evidence>
<comment type="similarity">
    <text evidence="1">Belongs to the type-I restriction system S methylase family.</text>
</comment>
<evidence type="ECO:0000313" key="7">
    <source>
        <dbReference type="Proteomes" id="UP000199584"/>
    </source>
</evidence>
<sequence length="403" mass="45895">MSVLIAFKSEDLPSTWRLLPVGKVLLDSQYGTNEPAVEGGNTRVVGMKDIQDGKITTDELISSNLPKGERKRLLLNKGDLLINRTNSYDLVGKVGIFQSEDEVAFASYLVRLVVDRNQVLPEYLNYWLNSYSAQKTIKRIATRAVSQANVNPTEFKKHCFVPLPPLPEQTAIADLLSIWEQAIEKTERLIVAKEKRFKWLLSRLISDTKHPRGHVRDFTEEISKRNRDGAVDIVLSITNHSGFVLPEEHFERRIASIDLSNYKIITGGQYAYNPSRINVGSIARLDGLDKGVLSPMYVVFKVNEKKVLSDFFLHWLLSHEAKERIRKSAQGSVRETVSFKDFGAISFPIPSPEQQHRIVEVLNIVRQEIDLLKKQAEAYRKQKRGLMQKLLSGTWRVVKKGEE</sequence>
<keyword evidence="2" id="KW-0680">Restriction system</keyword>
<dbReference type="CDD" id="cd17524">
    <property type="entry name" value="RMtype1_S_EcoUTORF5051P-TRD2-CR2_like"/>
    <property type="match status" value="1"/>
</dbReference>
<dbReference type="AlphaFoldDB" id="A0A1I6DIL5"/>
<accession>A0A1I6DIL5</accession>
<dbReference type="GO" id="GO:0009307">
    <property type="term" value="P:DNA restriction-modification system"/>
    <property type="evidence" value="ECO:0007669"/>
    <property type="project" value="UniProtKB-KW"/>
</dbReference>
<evidence type="ECO:0000256" key="3">
    <source>
        <dbReference type="ARBA" id="ARBA00023125"/>
    </source>
</evidence>
<dbReference type="Gene3D" id="3.90.220.20">
    <property type="entry name" value="DNA methylase specificity domains"/>
    <property type="match status" value="2"/>
</dbReference>
<evidence type="ECO:0000259" key="5">
    <source>
        <dbReference type="Pfam" id="PF01420"/>
    </source>
</evidence>
<dbReference type="InterPro" id="IPR044946">
    <property type="entry name" value="Restrct_endonuc_typeI_TRD_sf"/>
</dbReference>
<dbReference type="PANTHER" id="PTHR30408">
    <property type="entry name" value="TYPE-1 RESTRICTION ENZYME ECOKI SPECIFICITY PROTEIN"/>
    <property type="match status" value="1"/>
</dbReference>
<dbReference type="InterPro" id="IPR052021">
    <property type="entry name" value="Type-I_RS_S_subunit"/>
</dbReference>
<dbReference type="Proteomes" id="UP000199584">
    <property type="component" value="Unassembled WGS sequence"/>
</dbReference>
<keyword evidence="7" id="KW-1185">Reference proteome</keyword>
<feature type="domain" description="Type I restriction modification DNA specificity" evidence="5">
    <location>
        <begin position="39"/>
        <end position="187"/>
    </location>
</feature>
<dbReference type="InterPro" id="IPR000055">
    <property type="entry name" value="Restrct_endonuc_typeI_TRD"/>
</dbReference>
<dbReference type="RefSeq" id="WP_092483034.1">
    <property type="nucleotide sequence ID" value="NZ_FOYM01000011.1"/>
</dbReference>
<evidence type="ECO:0000256" key="1">
    <source>
        <dbReference type="ARBA" id="ARBA00010923"/>
    </source>
</evidence>
<keyword evidence="4" id="KW-0175">Coiled coil</keyword>
<organism evidence="6 7">
    <name type="scientific">Desulfoscipio geothermicus DSM 3669</name>
    <dbReference type="NCBI Taxonomy" id="1121426"/>
    <lineage>
        <taxon>Bacteria</taxon>
        <taxon>Bacillati</taxon>
        <taxon>Bacillota</taxon>
        <taxon>Clostridia</taxon>
        <taxon>Eubacteriales</taxon>
        <taxon>Desulfallaceae</taxon>
        <taxon>Desulfoscipio</taxon>
    </lineage>
</organism>
<evidence type="ECO:0000313" key="6">
    <source>
        <dbReference type="EMBL" id="SFR05276.1"/>
    </source>
</evidence>
<reference evidence="7" key="1">
    <citation type="submission" date="2016-10" db="EMBL/GenBank/DDBJ databases">
        <authorList>
            <person name="Varghese N."/>
            <person name="Submissions S."/>
        </authorList>
    </citation>
    <scope>NUCLEOTIDE SEQUENCE [LARGE SCALE GENOMIC DNA]</scope>
    <source>
        <strain evidence="7">DSM 3669</strain>
    </source>
</reference>
<gene>
    <name evidence="6" type="ORF">SAMN05660706_111108</name>
</gene>
<dbReference type="Pfam" id="PF01420">
    <property type="entry name" value="Methylase_S"/>
    <property type="match status" value="2"/>
</dbReference>
<feature type="coiled-coil region" evidence="4">
    <location>
        <begin position="362"/>
        <end position="389"/>
    </location>
</feature>
<dbReference type="EMBL" id="FOYM01000011">
    <property type="protein sequence ID" value="SFR05276.1"/>
    <property type="molecule type" value="Genomic_DNA"/>
</dbReference>
<name>A0A1I6DIL5_9FIRM</name>
<dbReference type="GO" id="GO:0003677">
    <property type="term" value="F:DNA binding"/>
    <property type="evidence" value="ECO:0007669"/>
    <property type="project" value="UniProtKB-KW"/>
</dbReference>
<dbReference type="OrthoDB" id="9811611at2"/>